<sequence>MANSHTVEHIDECYPTRNVTDKLMVPTVLEYPSSKRRQQQSRSRNSLRHRTQPVTLTEISEVDEDGTCQQSTKDKLQWKEGDELSSSNNDICRKDVLINNSRFAFDQSLDISSTTYSSTSPNETLTLNDIRRLEHLALIDSKRQRKQPTKKMLERQRLKAMREEANEDKDTI</sequence>
<organism evidence="2 4">
    <name type="scientific">Didymodactylos carnosus</name>
    <dbReference type="NCBI Taxonomy" id="1234261"/>
    <lineage>
        <taxon>Eukaryota</taxon>
        <taxon>Metazoa</taxon>
        <taxon>Spiralia</taxon>
        <taxon>Gnathifera</taxon>
        <taxon>Rotifera</taxon>
        <taxon>Eurotatoria</taxon>
        <taxon>Bdelloidea</taxon>
        <taxon>Philodinida</taxon>
        <taxon>Philodinidae</taxon>
        <taxon>Didymodactylos</taxon>
    </lineage>
</organism>
<feature type="region of interest" description="Disordered" evidence="1">
    <location>
        <begin position="30"/>
        <end position="52"/>
    </location>
</feature>
<dbReference type="Proteomes" id="UP000663829">
    <property type="component" value="Unassembled WGS sequence"/>
</dbReference>
<evidence type="ECO:0000313" key="2">
    <source>
        <dbReference type="EMBL" id="CAF1262397.1"/>
    </source>
</evidence>
<dbReference type="EMBL" id="CAJNOQ010010844">
    <property type="protein sequence ID" value="CAF1262397.1"/>
    <property type="molecule type" value="Genomic_DNA"/>
</dbReference>
<keyword evidence="4" id="KW-1185">Reference proteome</keyword>
<dbReference type="EMBL" id="CAJOBC010019372">
    <property type="protein sequence ID" value="CAF4041583.1"/>
    <property type="molecule type" value="Genomic_DNA"/>
</dbReference>
<dbReference type="OrthoDB" id="10009306at2759"/>
<gene>
    <name evidence="2" type="ORF">GPM918_LOCUS26672</name>
    <name evidence="3" type="ORF">SRO942_LOCUS26871</name>
</gene>
<name>A0A815AVI8_9BILA</name>
<comment type="caution">
    <text evidence="2">The sequence shown here is derived from an EMBL/GenBank/DDBJ whole genome shotgun (WGS) entry which is preliminary data.</text>
</comment>
<proteinExistence type="predicted"/>
<protein>
    <submittedName>
        <fullName evidence="2">Uncharacterized protein</fullName>
    </submittedName>
</protein>
<evidence type="ECO:0000313" key="3">
    <source>
        <dbReference type="EMBL" id="CAF4041583.1"/>
    </source>
</evidence>
<feature type="compositionally biased region" description="Basic and acidic residues" evidence="1">
    <location>
        <begin position="151"/>
        <end position="172"/>
    </location>
</feature>
<evidence type="ECO:0000256" key="1">
    <source>
        <dbReference type="SAM" id="MobiDB-lite"/>
    </source>
</evidence>
<feature type="region of interest" description="Disordered" evidence="1">
    <location>
        <begin position="143"/>
        <end position="172"/>
    </location>
</feature>
<accession>A0A815AVI8</accession>
<reference evidence="2" key="1">
    <citation type="submission" date="2021-02" db="EMBL/GenBank/DDBJ databases">
        <authorList>
            <person name="Nowell W R."/>
        </authorList>
    </citation>
    <scope>NUCLEOTIDE SEQUENCE</scope>
</reference>
<dbReference type="Proteomes" id="UP000681722">
    <property type="component" value="Unassembled WGS sequence"/>
</dbReference>
<evidence type="ECO:0000313" key="4">
    <source>
        <dbReference type="Proteomes" id="UP000663829"/>
    </source>
</evidence>
<feature type="compositionally biased region" description="Basic residues" evidence="1">
    <location>
        <begin position="34"/>
        <end position="51"/>
    </location>
</feature>
<dbReference type="AlphaFoldDB" id="A0A815AVI8"/>